<dbReference type="InterPro" id="IPR036397">
    <property type="entry name" value="RNaseH_sf"/>
</dbReference>
<evidence type="ECO:0000256" key="1">
    <source>
        <dbReference type="SAM" id="MobiDB-lite"/>
    </source>
</evidence>
<name>A0A8J4FXA6_9CHLO</name>
<feature type="compositionally biased region" description="Low complexity" evidence="1">
    <location>
        <begin position="105"/>
        <end position="137"/>
    </location>
</feature>
<feature type="region of interest" description="Disordered" evidence="1">
    <location>
        <begin position="99"/>
        <end position="137"/>
    </location>
</feature>
<evidence type="ECO:0000313" key="3">
    <source>
        <dbReference type="Proteomes" id="UP000747110"/>
    </source>
</evidence>
<dbReference type="PANTHER" id="PTHR24216:SF65">
    <property type="entry name" value="PAXILLIN-LIKE PROTEIN 1"/>
    <property type="match status" value="1"/>
</dbReference>
<feature type="non-terminal residue" evidence="2">
    <location>
        <position position="1332"/>
    </location>
</feature>
<feature type="region of interest" description="Disordered" evidence="1">
    <location>
        <begin position="1"/>
        <end position="71"/>
    </location>
</feature>
<feature type="region of interest" description="Disordered" evidence="1">
    <location>
        <begin position="565"/>
        <end position="591"/>
    </location>
</feature>
<feature type="compositionally biased region" description="Pro residues" evidence="1">
    <location>
        <begin position="58"/>
        <end position="69"/>
    </location>
</feature>
<feature type="compositionally biased region" description="Low complexity" evidence="1">
    <location>
        <begin position="1"/>
        <end position="26"/>
    </location>
</feature>
<feature type="compositionally biased region" description="Low complexity" evidence="1">
    <location>
        <begin position="300"/>
        <end position="320"/>
    </location>
</feature>
<comment type="caution">
    <text evidence="2">The sequence shown here is derived from an EMBL/GenBank/DDBJ whole genome shotgun (WGS) entry which is preliminary data.</text>
</comment>
<feature type="region of interest" description="Disordered" evidence="1">
    <location>
        <begin position="402"/>
        <end position="426"/>
    </location>
</feature>
<feature type="region of interest" description="Disordered" evidence="1">
    <location>
        <begin position="295"/>
        <end position="320"/>
    </location>
</feature>
<dbReference type="Gene3D" id="3.30.420.10">
    <property type="entry name" value="Ribonuclease H-like superfamily/Ribonuclease H"/>
    <property type="match status" value="1"/>
</dbReference>
<gene>
    <name evidence="2" type="ORF">Vretifemale_18088</name>
</gene>
<dbReference type="InterPro" id="IPR012337">
    <property type="entry name" value="RNaseH-like_sf"/>
</dbReference>
<dbReference type="GO" id="GO:0003676">
    <property type="term" value="F:nucleic acid binding"/>
    <property type="evidence" value="ECO:0007669"/>
    <property type="project" value="InterPro"/>
</dbReference>
<feature type="region of interest" description="Disordered" evidence="1">
    <location>
        <begin position="503"/>
        <end position="527"/>
    </location>
</feature>
<feature type="compositionally biased region" description="Gly residues" evidence="1">
    <location>
        <begin position="404"/>
        <end position="426"/>
    </location>
</feature>
<dbReference type="PANTHER" id="PTHR24216">
    <property type="entry name" value="PAXILLIN-RELATED"/>
    <property type="match status" value="1"/>
</dbReference>
<dbReference type="SUPFAM" id="SSF53098">
    <property type="entry name" value="Ribonuclease H-like"/>
    <property type="match status" value="1"/>
</dbReference>
<feature type="region of interest" description="Disordered" evidence="1">
    <location>
        <begin position="1177"/>
        <end position="1197"/>
    </location>
</feature>
<feature type="region of interest" description="Disordered" evidence="1">
    <location>
        <begin position="835"/>
        <end position="923"/>
    </location>
</feature>
<dbReference type="OrthoDB" id="549150at2759"/>
<evidence type="ECO:0000313" key="2">
    <source>
        <dbReference type="EMBL" id="GIL90442.1"/>
    </source>
</evidence>
<keyword evidence="3" id="KW-1185">Reference proteome</keyword>
<dbReference type="Proteomes" id="UP000747110">
    <property type="component" value="Unassembled WGS sequence"/>
</dbReference>
<proteinExistence type="predicted"/>
<reference evidence="2" key="1">
    <citation type="journal article" date="2021" name="Proc. Natl. Acad. Sci. U.S.A.">
        <title>Three genomes in the algal genus Volvox reveal the fate of a haploid sex-determining region after a transition to homothallism.</title>
        <authorList>
            <person name="Yamamoto K."/>
            <person name="Hamaji T."/>
            <person name="Kawai-Toyooka H."/>
            <person name="Matsuzaki R."/>
            <person name="Takahashi F."/>
            <person name="Nishimura Y."/>
            <person name="Kawachi M."/>
            <person name="Noguchi H."/>
            <person name="Minakuchi Y."/>
            <person name="Umen J.G."/>
            <person name="Toyoda A."/>
            <person name="Nozaki H."/>
        </authorList>
    </citation>
    <scope>NUCLEOTIDE SEQUENCE</scope>
    <source>
        <strain evidence="2">NIES-3786</strain>
    </source>
</reference>
<accession>A0A8J4FXA6</accession>
<sequence length="1332" mass="137025">AGPAAGAAGGALAATSVAVASSTQPSRDASLTHEAQKHRCCVPPLSPPPRLPLSDPSANPPGPESPLPQPAFALTSEWHTNAVDSPSQSTSPAVTMRNMGPTGRPAAAEVRTARTTATATVPTTTTTTASTPRASVASSNDEEACTLQRLVHCALAYDPRVNEKRARVLRVTACWLATSPRPNFAPYSALLTSVRNYIRHDHAGYWFDLGFDRLDDIGELLRDPAARGIFKMTTMPETAVQRVELDLVALSVAAAFRYNGGVSSVRGFRTSRTQSVPSVDGPSQPGSAAVFREVSSPARPGGLATGASSSGGTSEAAPGTGEQACSVAAAAAWAWPGDTTLPRLRRRAALLLAAVTAEDGVSGQPHTMLVPQLVWRLKCTDRTAYTQWQQTPDKHKVATLLDEAGGGSDDSASGGGGSDDSASGGGGGAPACGPYLRLHFHKGMVSRIVSLDLPALLAAAAAAAAAAATTAATADAAAVANAAAAAAAIAAANAAAATAKGPAPKVVSAAPPPPVGGGSGPASPRSAAVMQQAGLMPVEMSAVDGACTAARTIPALSQIEAAEPYEPYEPRSSGPPSLSTASTTSAGSGDCTTTVWHRMVTAAAIFRTWPHSDTASRVRQLSAKALRKVRDGPMGPWSMLWARMAAHIHKHMPTAQNRLKSELPKQGKNVLRGVFDESAASPGAVLRVSRHVHDFVVQLDVPALLRESLEQCINARWGSSADEGDAAAVTAAANAAKRCVVRLLAAAPPLYQQSFAELGARVLKQCPGRPKLRTLCAQEQDVFHVSLTGKSHYAVRLVDSEILGLAEALAAAEVEARQWMHSGSRLEAAARNGGGSIASATRTSGGSSGGTSGAAAASGGSGDTSGAAAASDGTSGSINGVTAAPNTMQQPSLLPQPPLLFAVSGQSSSPAPSPPPAEASEPLQVHLSRASYSPAVEAPAVSSQPPAPRPLPIPIPIPILVPVPVPGLTEKEKGKEEHGLRMAPPYKSTVAVPAASVATSEPSAVQSKTAEVPGGDLSWLLDDGHPGGEPCSWASEASIALPPVAVQIVMEPYGHEATAMLNHCRACTLVGLFVQSYREFPVLVVLYAPAMAAWPATVYLVDCTTCTTTYDEGGKKMAGELLGSLLEDPAVTKVVHGCQQVRCLETACGGAVIMPLVDTRVLLNGIAFMMGLPPPPATPPSGSSLHSKSPVVGAAPASESRDLRADVTAVHKYVSRMYDKLKEMELWADRPGLLEALMKLHFATLRGEVVAARARQVGDNFAAAAVDALGLTRPLGDAQVAAATSAVVALPEIWMAMVEEAVLWVAVHAPLDEMKWRRGARPPPAAAAAAMP</sequence>
<feature type="compositionally biased region" description="Polar residues" evidence="1">
    <location>
        <begin position="878"/>
        <end position="888"/>
    </location>
</feature>
<protein>
    <submittedName>
        <fullName evidence="2">Uncharacterized protein</fullName>
    </submittedName>
</protein>
<dbReference type="EMBL" id="BNCP01000057">
    <property type="protein sequence ID" value="GIL90442.1"/>
    <property type="molecule type" value="Genomic_DNA"/>
</dbReference>
<organism evidence="2 3">
    <name type="scientific">Volvox reticuliferus</name>
    <dbReference type="NCBI Taxonomy" id="1737510"/>
    <lineage>
        <taxon>Eukaryota</taxon>
        <taxon>Viridiplantae</taxon>
        <taxon>Chlorophyta</taxon>
        <taxon>core chlorophytes</taxon>
        <taxon>Chlorophyceae</taxon>
        <taxon>CS clade</taxon>
        <taxon>Chlamydomonadales</taxon>
        <taxon>Volvocaceae</taxon>
        <taxon>Volvox</taxon>
    </lineage>
</organism>
<feature type="compositionally biased region" description="Low complexity" evidence="1">
    <location>
        <begin position="853"/>
        <end position="877"/>
    </location>
</feature>